<dbReference type="AlphaFoldDB" id="A0A2X0PNX3"/>
<dbReference type="EMBL" id="FQNC01000096">
    <property type="protein sequence ID" value="SGZ29574.1"/>
    <property type="molecule type" value="Genomic_DNA"/>
</dbReference>
<name>A0A2X0PNX3_9BASI</name>
<evidence type="ECO:0000313" key="1">
    <source>
        <dbReference type="EMBL" id="SGZ29574.1"/>
    </source>
</evidence>
<reference evidence="1 2" key="1">
    <citation type="submission" date="2016-11" db="EMBL/GenBank/DDBJ databases">
        <authorList>
            <person name="Jaros S."/>
            <person name="Januszkiewicz K."/>
            <person name="Wedrychowicz H."/>
        </authorList>
    </citation>
    <scope>NUCLEOTIDE SEQUENCE [LARGE SCALE GENOMIC DNA]</scope>
</reference>
<keyword evidence="2" id="KW-1185">Reference proteome</keyword>
<dbReference type="Proteomes" id="UP000249464">
    <property type="component" value="Unassembled WGS sequence"/>
</dbReference>
<protein>
    <submittedName>
        <fullName evidence="1">BQ5605_C051g12542 protein</fullName>
    </submittedName>
</protein>
<organism evidence="1 2">
    <name type="scientific">Microbotryum silenes-dioicae</name>
    <dbReference type="NCBI Taxonomy" id="796604"/>
    <lineage>
        <taxon>Eukaryota</taxon>
        <taxon>Fungi</taxon>
        <taxon>Dikarya</taxon>
        <taxon>Basidiomycota</taxon>
        <taxon>Pucciniomycotina</taxon>
        <taxon>Microbotryomycetes</taxon>
        <taxon>Microbotryales</taxon>
        <taxon>Microbotryaceae</taxon>
        <taxon>Microbotryum</taxon>
    </lineage>
</organism>
<sequence>MLPPPCNPGCWMARGLAQHGGWCGLQHVHLSEKKLD</sequence>
<accession>A0A2X0PNX3</accession>
<evidence type="ECO:0000313" key="2">
    <source>
        <dbReference type="Proteomes" id="UP000249464"/>
    </source>
</evidence>
<proteinExistence type="predicted"/>
<gene>
    <name evidence="1" type="primary">BQ5605_C051g12542</name>
    <name evidence="1" type="ORF">BQ5605_C051G12542</name>
</gene>